<evidence type="ECO:0000259" key="20">
    <source>
        <dbReference type="Pfam" id="PF12780"/>
    </source>
</evidence>
<evidence type="ECO:0000256" key="14">
    <source>
        <dbReference type="SAM" id="Coils"/>
    </source>
</evidence>
<dbReference type="InterPro" id="IPR043160">
    <property type="entry name" value="Dynein_C_barrel"/>
</dbReference>
<feature type="domain" description="Dynein heavy chain hydrolytic ATP-binding dynein motor region" evidence="18">
    <location>
        <begin position="339"/>
        <end position="662"/>
    </location>
</feature>
<dbReference type="Pfam" id="PF12781">
    <property type="entry name" value="AAA_9"/>
    <property type="match status" value="1"/>
</dbReference>
<evidence type="ECO:0000259" key="17">
    <source>
        <dbReference type="Pfam" id="PF08393"/>
    </source>
</evidence>
<dbReference type="Proteomes" id="UP000242638">
    <property type="component" value="Unassembled WGS sequence"/>
</dbReference>
<dbReference type="InterPro" id="IPR042222">
    <property type="entry name" value="Dynein_2_N"/>
</dbReference>
<evidence type="ECO:0000259" key="16">
    <source>
        <dbReference type="Pfam" id="PF03028"/>
    </source>
</evidence>
<dbReference type="Gene3D" id="1.10.472.130">
    <property type="match status" value="1"/>
</dbReference>
<dbReference type="InterPro" id="IPR026983">
    <property type="entry name" value="DHC"/>
</dbReference>
<organism evidence="26 27">
    <name type="scientific">Poecilia reticulata</name>
    <name type="common">Guppy</name>
    <name type="synonym">Acanthophacelus reticulatus</name>
    <dbReference type="NCBI Taxonomy" id="8081"/>
    <lineage>
        <taxon>Eukaryota</taxon>
        <taxon>Metazoa</taxon>
        <taxon>Chordata</taxon>
        <taxon>Craniata</taxon>
        <taxon>Vertebrata</taxon>
        <taxon>Euteleostomi</taxon>
        <taxon>Actinopterygii</taxon>
        <taxon>Neopterygii</taxon>
        <taxon>Teleostei</taxon>
        <taxon>Neoteleostei</taxon>
        <taxon>Acanthomorphata</taxon>
        <taxon>Ovalentaria</taxon>
        <taxon>Atherinomorphae</taxon>
        <taxon>Cyprinodontiformes</taxon>
        <taxon>Poeciliidae</taxon>
        <taxon>Poeciliinae</taxon>
        <taxon>Poecilia</taxon>
    </lineage>
</organism>
<evidence type="ECO:0000256" key="7">
    <source>
        <dbReference type="ARBA" id="ARBA00022840"/>
    </source>
</evidence>
<keyword evidence="15" id="KW-0732">Signal</keyword>
<dbReference type="FunFam" id="1.20.920.20:FF:000003">
    <property type="entry name" value="Dynein axonemal heavy chain 17"/>
    <property type="match status" value="1"/>
</dbReference>
<evidence type="ECO:0000256" key="15">
    <source>
        <dbReference type="SAM" id="SignalP"/>
    </source>
</evidence>
<keyword evidence="6" id="KW-0547">Nucleotide-binding</keyword>
<dbReference type="Pfam" id="PF17852">
    <property type="entry name" value="Dynein_AAA_lid"/>
    <property type="match status" value="1"/>
</dbReference>
<dbReference type="InterPro" id="IPR043157">
    <property type="entry name" value="Dynein_AAA1S"/>
</dbReference>
<dbReference type="InterPro" id="IPR042219">
    <property type="entry name" value="AAA_lid_11_sf"/>
</dbReference>
<evidence type="ECO:0000259" key="25">
    <source>
        <dbReference type="Pfam" id="PF18199"/>
    </source>
</evidence>
<feature type="domain" description="Dynein heavy chain 3 AAA+ lid" evidence="23">
    <location>
        <begin position="1148"/>
        <end position="1233"/>
    </location>
</feature>
<dbReference type="GO" id="GO:0008569">
    <property type="term" value="F:minus-end-directed microtubule motor activity"/>
    <property type="evidence" value="ECO:0007669"/>
    <property type="project" value="InterPro"/>
</dbReference>
<dbReference type="Gene3D" id="3.10.490.20">
    <property type="match status" value="1"/>
</dbReference>
<feature type="coiled-coil region" evidence="14">
    <location>
        <begin position="1508"/>
        <end position="1552"/>
    </location>
</feature>
<feature type="domain" description="Dynein heavy chain C-terminal" evidence="25">
    <location>
        <begin position="2628"/>
        <end position="2919"/>
    </location>
</feature>
<keyword evidence="5" id="KW-0677">Repeat</keyword>
<evidence type="ECO:0000259" key="24">
    <source>
        <dbReference type="Pfam" id="PF18198"/>
    </source>
</evidence>
<feature type="domain" description="Dynein heavy chain AAA module D4" evidence="20">
    <location>
        <begin position="1246"/>
        <end position="1503"/>
    </location>
</feature>
<dbReference type="Pfam" id="PF12777">
    <property type="entry name" value="MT"/>
    <property type="match status" value="1"/>
</dbReference>
<dbReference type="Ensembl" id="ENSPRET00000003291.1">
    <property type="protein sequence ID" value="ENSPREP00000003239.1"/>
    <property type="gene ID" value="ENSPREG00000002163.1"/>
</dbReference>
<evidence type="ECO:0000259" key="22">
    <source>
        <dbReference type="Pfam" id="PF17852"/>
    </source>
</evidence>
<feature type="domain" description="Dynein heavy chain ATP-binding dynein motor region" evidence="21">
    <location>
        <begin position="1880"/>
        <end position="2095"/>
    </location>
</feature>
<protein>
    <submittedName>
        <fullName evidence="26">Dynein axonemal heavy chain 11</fullName>
    </submittedName>
</protein>
<dbReference type="GO" id="GO:0005874">
    <property type="term" value="C:microtubule"/>
    <property type="evidence" value="ECO:0007669"/>
    <property type="project" value="UniProtKB-KW"/>
</dbReference>
<evidence type="ECO:0000256" key="12">
    <source>
        <dbReference type="ARBA" id="ARBA00023212"/>
    </source>
</evidence>
<dbReference type="Gene3D" id="1.10.8.1220">
    <property type="match status" value="1"/>
</dbReference>
<dbReference type="FunFam" id="1.10.8.720:FF:000002">
    <property type="entry name" value="Dynein heavy chain 9, axonemal"/>
    <property type="match status" value="1"/>
</dbReference>
<keyword evidence="4" id="KW-0493">Microtubule</keyword>
<feature type="domain" description="Dynein heavy chain AAA lid" evidence="24">
    <location>
        <begin position="2484"/>
        <end position="2621"/>
    </location>
</feature>
<evidence type="ECO:0000259" key="23">
    <source>
        <dbReference type="Pfam" id="PF17857"/>
    </source>
</evidence>
<dbReference type="Gene3D" id="1.20.920.20">
    <property type="match status" value="1"/>
</dbReference>
<evidence type="ECO:0000259" key="21">
    <source>
        <dbReference type="Pfam" id="PF12781"/>
    </source>
</evidence>
<evidence type="ECO:0000256" key="5">
    <source>
        <dbReference type="ARBA" id="ARBA00022737"/>
    </source>
</evidence>
<dbReference type="Pfam" id="PF12775">
    <property type="entry name" value="AAA_7"/>
    <property type="match status" value="1"/>
</dbReference>
<evidence type="ECO:0000313" key="27">
    <source>
        <dbReference type="Proteomes" id="UP000242638"/>
    </source>
</evidence>
<feature type="coiled-coil region" evidence="14">
    <location>
        <begin position="1740"/>
        <end position="1823"/>
    </location>
</feature>
<sequence>MTTLLFFQIITEISQAWGSMELSYEEHYQTSLPLLTFNEDLIEILDDHQQSKHVAHFLDRALQLQHQLTAADCALTIWMEVQRTWVHLESIFKSCDDIHRQIPDDALKFQKIDAEYQELMLDSANTTNLIEATNKQHLFEKLEDLQKLAVCEKALAEYLETKRIAFPRFYFISSADLLDILSVEEWLTRLEESMRNCIKVHLSEAVSVYEDRSREQWILEFPAQIALTGSQIWWSNDMELVFKRLEEGFESALKDYNKKQVFQLNILTEMLLGELSPGDRQKIMSVCTVDVHARDIVARLIDQKVTNSLAFQWLSQLRHCWNEKLQRCYVNICDAQFLYSYEYIGNTSRLVITPLTDCYITLTQSLHLNMSGAPTGPAGTGKTETTKDLGRAMGVMVYIFNCSEQMDYKSMGNIYKGLAQTGAWGCFDEFNRIPVDVLSVVAVQVKTIQDAVRSMKKFLFLNQNIALKKSIGIFITMNPGYAGRAELPENVKALFPCAMVVPDTELICEIMLVAEGFRSAKLLARKFTTLYSLCKELLSKQDHYDWGLRAVKSVLVLAGSLRRKDKTRPEDQVLMRALRDFNMPKIVTEDMTAFLGLLGDLFPGLEVERERNFELEKVIRESTVQLGLQPEETFILKVVQLEELMAVRHSVFVIGSAGTGKSKILRVLHKTYVKLRWKPVWNDLNPKAIDRDELFGFIHPATREWKDLLSSLMRQQANISHHGPKWIVLDGDIDPMWIESLNTVMDDNKVLTLASNERVPLTLSMRLVFEISHLKMATPATVSRAGILYVNQQDLGWNWIDRRERQTERAHLMILFDKYVPRCLEQMKSSFKTITPIPENSMIQTLCTLLDCLLTAENISADSPREIYETYFTFACIWAFGGALYKDQLHDYQVKFSQWWTKEMRTVKFPTQGTVFDYYLDHQTKRFLPWSDIVPSFEVENHTPLQQAVVVHTAETMRLSYFVDLLLERRQPVMLVGNAGVGKTALVRNKLDTLSESYTTSKVPFNYYTTSLMLQILEQPLEKRAGRTYSPAGNRRLVYFIDDMNIPAVDSYGTVQPHALIRQHLDFGHYCRQKLTLKEVQNTQYVACMNPTAGSFIINPRLQRHFSVFAVNFPSPESRASIYGQILCGHLKQRAFSQSVQKTAAAVVRALMTLHDKMVQSFVPTAIKFHYIFNLRDMSNVFQGVLLAGPQTVRDSADLVALWLHESCRVYSDRLVDMKDLQLFQKIQMETLIEALKSYNELYPTMNLVLFEDAIQHCRISRILEAPRSHGLLVGVGGSGKQSLTRLASYMSSVEVFQITLRKGYSIQDLNTDLAGLLLKAGVKNHRVTLLLTDAQIPDERFLVIVNNILASGSPEIFCEDEIEHIVSSVRREVRSLGLLDDKENCWRFFTHRVQQQLTVVLCMSPAGNALRVRARRFPALINCTTIDWFHPWTTEALQSVSYRFVHEIDGIEPAVQESISLFMAYVHNSVNQASEKYLRNEKRYNYTTPKSFLQQITLYRNLLEKSRAQLQHKMNRLDTGLQKLQSTAAQVDNLKAKLASQESQLTLKNENIGALLTKIGLQTEKVSKKREAADVEAQKVAVMQAEIAVKRKDCENDLTKAEPSLTAAVEALNTLNKVNLTELKAFPNPPAAVTNVAAAVMVLLAPHGRVPKDRSWKAARAFMGKQVDDFLHALVSYDKEHIPESCLTVVKQQYLRKPDFHPDLVWTKSTAAAGLCAWTINIVRYYEIYCEVIPKRSALSQANTELEMETAKLLVLQKKLADLDANLQSLTAQFERATAEKISCQEEVTQTTQTVELANQLVKGLMEEKERWSQAIIQYKKQHKTLCGDVLLASAFISYLGYFTSQYRVELFKNSWVSVPLTDGLDPILMLTDDATVAAWHNQGLPNDRMSTENAAILTTSERWPLIIDPQQQAIKWIRNRLKPELRMVRLGQKYIEVIEQALVCGETVLIENLPEKVDPVLENLLGKRTIKRGCILIGDKECEYNKNFQLILHTKLVNPHFPPELQAEATLINFTVTPQGLGDQLLGQVVSSERPDLESLMMELTMQQNHFKIELKKFEDDLLSHLSAADGSFLSDNSLVEQLENTKRMATHIQSKVVEARENETKINEARELYRPAAERAALLFFIINDLSKINPMYQFSLKGFNLVFNKAMEHAQWDEDVRTRVCTLTEAITHSVFLYTSQGLFERDKLTFLSHTAFQILLSQGLIDPQEFEFLLHFPVQTTNFSAVSFLSPHSWGAIKTISAMEEFSGLDKDVENSAKRWKKIVESSCPENEKLPLYWKNKSPLQKLIILRALRPDRLTYKFVEESMGTKYAESTRLELEKLFEDSTPSTSMFFILSPGMDPLRDVEKLLKLGFSIDRGTLHNVSLGQGQEEVAERVLRNASKQGHWVILQNVHLVVRWLPSLDALLETVAVDGHPRYRVFITAEPAQNPKQHVIPRGMLENAIKITNEPPSGMNPSLHTALNNFNQDTLDMCSREQEFNSMLFSLCFFHACITERRKFGSQGWNHNYPFSTGDLTISAHILYNYLEGNSKQVPWEDLRYLFGEIMYGGHITDVWDRRLCKTYLQEFINPNMFEAELFLCPGFLAPPFLDYAGYHVYVDENLPPENPVLYGLHPNAELECLTATSENMFRSLWELQHQDSFGRGKAAESTDEKIMAIIEDILEKLPEEYNVSEMMGKTTERSPYVLVCFQECERMNLLVAEIKKSLSELDAGLKGELTISSSMERLQSALFNDFVPDSWTRLAYPSTKTLAHLNDLMSSCHELDCWTQDFVLPAVVWLSGLFNPQSFLTVLQSIARKNQWPLDKMTLIVDVTKKMKEDFGHPPREGAYIHGLFMEARWDIESGIISEAFLGELTPAMPVLYVRAVPAEEQELRNTFECPVYRTKQRGSTYVWAFHLRTKEPPPHWVVAGVALLLSV</sequence>
<dbReference type="FunFam" id="1.10.472.130:FF:000001">
    <property type="entry name" value="Dynein, axonemal, heavy chain 9"/>
    <property type="match status" value="1"/>
</dbReference>
<dbReference type="Gene3D" id="1.10.8.720">
    <property type="entry name" value="Region D6 of dynein motor"/>
    <property type="match status" value="1"/>
</dbReference>
<dbReference type="FunFam" id="1.20.58.1120:FF:000002">
    <property type="entry name" value="Dynein heavy chain 9, axonemal"/>
    <property type="match status" value="1"/>
</dbReference>
<evidence type="ECO:0000256" key="1">
    <source>
        <dbReference type="ARBA" id="ARBA00004430"/>
    </source>
</evidence>
<dbReference type="Gene3D" id="1.20.140.100">
    <property type="entry name" value="Dynein heavy chain, N-terminal domain 2"/>
    <property type="match status" value="1"/>
</dbReference>
<reference evidence="27" key="1">
    <citation type="submission" date="2013-11" db="EMBL/GenBank/DDBJ databases">
        <title>The genomic landscape of the Guanapo guppy.</title>
        <authorList>
            <person name="Kuenstner A."/>
            <person name="Dreyer C."/>
        </authorList>
    </citation>
    <scope>NUCLEOTIDE SEQUENCE</scope>
    <source>
        <strain evidence="27">Guanapo</strain>
    </source>
</reference>
<dbReference type="FunFam" id="3.40.50.300:FF:000411">
    <property type="entry name" value="dynein heavy chain 17, axonemal"/>
    <property type="match status" value="1"/>
</dbReference>
<keyword evidence="7" id="KW-0067">ATP-binding</keyword>
<dbReference type="InterPro" id="IPR041589">
    <property type="entry name" value="DNAH3_AAA_lid_1"/>
</dbReference>
<keyword evidence="13" id="KW-0966">Cell projection</keyword>
<evidence type="ECO:0000256" key="10">
    <source>
        <dbReference type="ARBA" id="ARBA00023069"/>
    </source>
</evidence>
<dbReference type="GO" id="GO:0005524">
    <property type="term" value="F:ATP binding"/>
    <property type="evidence" value="ECO:0007669"/>
    <property type="project" value="UniProtKB-KW"/>
</dbReference>
<proteinExistence type="inferred from homology"/>
<name>A0A3P9N0Y0_POERE</name>
<dbReference type="GO" id="GO:0030286">
    <property type="term" value="C:dynein complex"/>
    <property type="evidence" value="ECO:0007669"/>
    <property type="project" value="UniProtKB-KW"/>
</dbReference>
<keyword evidence="11" id="KW-0505">Motor protein</keyword>
<evidence type="ECO:0000256" key="2">
    <source>
        <dbReference type="ARBA" id="ARBA00008887"/>
    </source>
</evidence>
<dbReference type="GO" id="GO:0045505">
    <property type="term" value="F:dynein intermediate chain binding"/>
    <property type="evidence" value="ECO:0007669"/>
    <property type="project" value="InterPro"/>
</dbReference>
<feature type="signal peptide" evidence="15">
    <location>
        <begin position="1"/>
        <end position="18"/>
    </location>
</feature>
<evidence type="ECO:0000259" key="19">
    <source>
        <dbReference type="Pfam" id="PF12777"/>
    </source>
</evidence>
<dbReference type="GeneTree" id="ENSGT00940000158880"/>
<dbReference type="FunFam" id="3.40.50.300:FF:001810">
    <property type="entry name" value="Cytoplasmic dynein 2 heavy chain 1"/>
    <property type="match status" value="1"/>
</dbReference>
<evidence type="ECO:0000256" key="6">
    <source>
        <dbReference type="ARBA" id="ARBA00022741"/>
    </source>
</evidence>
<dbReference type="OMA" id="ICEHMAY"/>
<dbReference type="InterPro" id="IPR004273">
    <property type="entry name" value="Dynein_heavy_D6_P-loop"/>
</dbReference>
<dbReference type="Pfam" id="PF12774">
    <property type="entry name" value="AAA_6"/>
    <property type="match status" value="1"/>
</dbReference>
<dbReference type="Gene3D" id="1.20.58.1120">
    <property type="match status" value="1"/>
</dbReference>
<keyword evidence="8" id="KW-0243">Dynein</keyword>
<dbReference type="InterPro" id="IPR027417">
    <property type="entry name" value="P-loop_NTPase"/>
</dbReference>
<dbReference type="InterPro" id="IPR024743">
    <property type="entry name" value="Dynein_HC_stalk"/>
</dbReference>
<dbReference type="Pfam" id="PF08393">
    <property type="entry name" value="DHC_N2"/>
    <property type="match status" value="1"/>
</dbReference>
<dbReference type="InterPro" id="IPR024317">
    <property type="entry name" value="Dynein_heavy_chain_D4_dom"/>
</dbReference>
<feature type="domain" description="Dynein heavy chain AAA 5 extension" evidence="22">
    <location>
        <begin position="815"/>
        <end position="932"/>
    </location>
</feature>
<dbReference type="GO" id="GO:0031514">
    <property type="term" value="C:motile cilium"/>
    <property type="evidence" value="ECO:0007669"/>
    <property type="project" value="UniProtKB-ARBA"/>
</dbReference>
<dbReference type="STRING" id="8081.ENSPREP00000003239"/>
<keyword evidence="10" id="KW-0969">Cilium</keyword>
<keyword evidence="27" id="KW-1185">Reference proteome</keyword>
<dbReference type="FunFam" id="3.40.50.300:FF:000945">
    <property type="entry name" value="Dynein axonemal heavy chain 9"/>
    <property type="match status" value="1"/>
</dbReference>
<evidence type="ECO:0000256" key="8">
    <source>
        <dbReference type="ARBA" id="ARBA00023017"/>
    </source>
</evidence>
<dbReference type="InterPro" id="IPR041658">
    <property type="entry name" value="AAA_lid_11"/>
</dbReference>
<dbReference type="SUPFAM" id="SSF52540">
    <property type="entry name" value="P-loop containing nucleoside triphosphate hydrolases"/>
    <property type="match status" value="4"/>
</dbReference>
<dbReference type="GO" id="GO:0051959">
    <property type="term" value="F:dynein light intermediate chain binding"/>
    <property type="evidence" value="ECO:0007669"/>
    <property type="project" value="InterPro"/>
</dbReference>
<evidence type="ECO:0000256" key="3">
    <source>
        <dbReference type="ARBA" id="ARBA00022490"/>
    </source>
</evidence>
<keyword evidence="9 14" id="KW-0175">Coiled coil</keyword>
<keyword evidence="12" id="KW-0206">Cytoskeleton</keyword>
<dbReference type="Gene3D" id="1.20.920.30">
    <property type="match status" value="2"/>
</dbReference>
<dbReference type="Pfam" id="PF03028">
    <property type="entry name" value="Dynein_heavy"/>
    <property type="match status" value="1"/>
</dbReference>
<reference evidence="26" key="3">
    <citation type="submission" date="2025-09" db="UniProtKB">
        <authorList>
            <consortium name="Ensembl"/>
        </authorList>
    </citation>
    <scope>IDENTIFICATION</scope>
    <source>
        <strain evidence="26">Guanapo</strain>
    </source>
</reference>
<dbReference type="FunFam" id="1.10.8.710:FF:000002">
    <property type="entry name" value="dynein heavy chain 17, axonemal"/>
    <property type="match status" value="1"/>
</dbReference>
<comment type="similarity">
    <text evidence="2">Belongs to the dynein heavy chain family.</text>
</comment>
<dbReference type="GO" id="GO:0005930">
    <property type="term" value="C:axoneme"/>
    <property type="evidence" value="ECO:0007669"/>
    <property type="project" value="UniProtKB-SubCell"/>
</dbReference>
<evidence type="ECO:0000313" key="26">
    <source>
        <dbReference type="Ensembl" id="ENSPREP00000003239.1"/>
    </source>
</evidence>
<evidence type="ECO:0000259" key="18">
    <source>
        <dbReference type="Pfam" id="PF12774"/>
    </source>
</evidence>
<feature type="domain" description="Dynein heavy chain linker" evidence="17">
    <location>
        <begin position="10"/>
        <end position="197"/>
    </location>
</feature>
<dbReference type="Gene3D" id="3.40.50.300">
    <property type="entry name" value="P-loop containing nucleotide triphosphate hydrolases"/>
    <property type="match status" value="6"/>
</dbReference>
<feature type="domain" description="Dynein heavy chain coiled coil stalk" evidence="19">
    <location>
        <begin position="1516"/>
        <end position="1858"/>
    </location>
</feature>
<dbReference type="Pfam" id="PF18198">
    <property type="entry name" value="AAA_lid_11"/>
    <property type="match status" value="1"/>
</dbReference>
<dbReference type="FunFam" id="3.40.50.300:FF:000049">
    <property type="entry name" value="Dynein, axonemal, heavy chain 5"/>
    <property type="match status" value="1"/>
</dbReference>
<dbReference type="PANTHER" id="PTHR45703">
    <property type="entry name" value="DYNEIN HEAVY CHAIN"/>
    <property type="match status" value="1"/>
</dbReference>
<keyword evidence="3" id="KW-0963">Cytoplasm</keyword>
<feature type="chain" id="PRO_5018264989" evidence="15">
    <location>
        <begin position="19"/>
        <end position="2921"/>
    </location>
</feature>
<dbReference type="FunFam" id="1.20.140.100:FF:000001">
    <property type="entry name" value="dynein heavy chain 17, axonemal"/>
    <property type="match status" value="1"/>
</dbReference>
<dbReference type="Gene3D" id="1.10.8.710">
    <property type="match status" value="1"/>
</dbReference>
<dbReference type="InterPro" id="IPR035706">
    <property type="entry name" value="AAA_9"/>
</dbReference>
<dbReference type="FunFam" id="3.10.490.20:FF:000002">
    <property type="entry name" value="Dynein axonemal heavy chain 17"/>
    <property type="match status" value="1"/>
</dbReference>
<dbReference type="InterPro" id="IPR041466">
    <property type="entry name" value="Dynein_AAA5_ext"/>
</dbReference>
<feature type="domain" description="Dynein heavy chain region D6 P-loop" evidence="16">
    <location>
        <begin position="2333"/>
        <end position="2452"/>
    </location>
</feature>
<dbReference type="Gene3D" id="6.10.140.1060">
    <property type="match status" value="1"/>
</dbReference>
<evidence type="ECO:0000256" key="11">
    <source>
        <dbReference type="ARBA" id="ARBA00023175"/>
    </source>
</evidence>
<comment type="subcellular location">
    <subcellularLocation>
        <location evidence="1">Cytoplasm</location>
        <location evidence="1">Cytoskeleton</location>
        <location evidence="1">Cilium axoneme</location>
    </subcellularLocation>
</comment>
<dbReference type="FunFam" id="1.20.1270.280:FF:000003">
    <property type="entry name" value="Dynein axonemal heavy chain 17"/>
    <property type="match status" value="1"/>
</dbReference>
<dbReference type="FunFam" id="3.40.50.300:FF:000063">
    <property type="entry name" value="dynein heavy chain 6, axonemal"/>
    <property type="match status" value="1"/>
</dbReference>
<dbReference type="PANTHER" id="PTHR45703:SF12">
    <property type="entry name" value="DYNEIN AXONEMAL HEAVY CHAIN 11"/>
    <property type="match status" value="1"/>
</dbReference>
<dbReference type="Gene3D" id="1.20.1270.280">
    <property type="match status" value="1"/>
</dbReference>
<dbReference type="FunFam" id="1.10.8.1220:FF:000001">
    <property type="entry name" value="Dynein axonemal heavy chain 5"/>
    <property type="match status" value="1"/>
</dbReference>
<dbReference type="Pfam" id="PF17857">
    <property type="entry name" value="AAA_lid_1"/>
    <property type="match status" value="1"/>
</dbReference>
<reference evidence="26" key="2">
    <citation type="submission" date="2025-08" db="UniProtKB">
        <authorList>
            <consortium name="Ensembl"/>
        </authorList>
    </citation>
    <scope>IDENTIFICATION</scope>
    <source>
        <strain evidence="26">Guanapo</strain>
    </source>
</reference>
<dbReference type="InterPro" id="IPR013602">
    <property type="entry name" value="Dynein_heavy_linker"/>
</dbReference>
<dbReference type="InterPro" id="IPR041228">
    <property type="entry name" value="Dynein_C"/>
</dbReference>
<dbReference type="InterPro" id="IPR035699">
    <property type="entry name" value="AAA_6"/>
</dbReference>
<evidence type="ECO:0000256" key="13">
    <source>
        <dbReference type="ARBA" id="ARBA00023273"/>
    </source>
</evidence>
<dbReference type="GO" id="GO:0007018">
    <property type="term" value="P:microtubule-based movement"/>
    <property type="evidence" value="ECO:0007669"/>
    <property type="project" value="InterPro"/>
</dbReference>
<accession>A0A3P9N0Y0</accession>
<dbReference type="Pfam" id="PF18199">
    <property type="entry name" value="Dynein_C"/>
    <property type="match status" value="1"/>
</dbReference>
<evidence type="ECO:0000256" key="9">
    <source>
        <dbReference type="ARBA" id="ARBA00023054"/>
    </source>
</evidence>
<dbReference type="Pfam" id="PF12780">
    <property type="entry name" value="AAA_8"/>
    <property type="match status" value="1"/>
</dbReference>
<evidence type="ECO:0000256" key="4">
    <source>
        <dbReference type="ARBA" id="ARBA00022701"/>
    </source>
</evidence>